<evidence type="ECO:0000313" key="1">
    <source>
        <dbReference type="EMBL" id="KAL0810184.1"/>
    </source>
</evidence>
<organism evidence="1 2">
    <name type="scientific">Loxostege sticticalis</name>
    <name type="common">Beet webworm moth</name>
    <dbReference type="NCBI Taxonomy" id="481309"/>
    <lineage>
        <taxon>Eukaryota</taxon>
        <taxon>Metazoa</taxon>
        <taxon>Ecdysozoa</taxon>
        <taxon>Arthropoda</taxon>
        <taxon>Hexapoda</taxon>
        <taxon>Insecta</taxon>
        <taxon>Pterygota</taxon>
        <taxon>Neoptera</taxon>
        <taxon>Endopterygota</taxon>
        <taxon>Lepidoptera</taxon>
        <taxon>Glossata</taxon>
        <taxon>Ditrysia</taxon>
        <taxon>Pyraloidea</taxon>
        <taxon>Crambidae</taxon>
        <taxon>Pyraustinae</taxon>
        <taxon>Loxostege</taxon>
    </lineage>
</organism>
<dbReference type="Proteomes" id="UP001549921">
    <property type="component" value="Unassembled WGS sequence"/>
</dbReference>
<dbReference type="EMBL" id="JBEDNZ010000027">
    <property type="protein sequence ID" value="KAL0810184.1"/>
    <property type="molecule type" value="Genomic_DNA"/>
</dbReference>
<gene>
    <name evidence="1" type="ORF">ABMA28_010972</name>
</gene>
<evidence type="ECO:0000313" key="2">
    <source>
        <dbReference type="Proteomes" id="UP001549921"/>
    </source>
</evidence>
<name>A0ABD0S7Y9_LOXSC</name>
<reference evidence="1 2" key="1">
    <citation type="submission" date="2024-06" db="EMBL/GenBank/DDBJ databases">
        <title>A chromosome-level genome assembly of beet webworm, Loxostege sticticalis.</title>
        <authorList>
            <person name="Zhang Y."/>
        </authorList>
    </citation>
    <scope>NUCLEOTIDE SEQUENCE [LARGE SCALE GENOMIC DNA]</scope>
    <source>
        <strain evidence="1">AQ028</strain>
        <tissue evidence="1">Male pupae</tissue>
    </source>
</reference>
<dbReference type="AlphaFoldDB" id="A0ABD0S7Y9"/>
<accession>A0ABD0S7Y9</accession>
<comment type="caution">
    <text evidence="1">The sequence shown here is derived from an EMBL/GenBank/DDBJ whole genome shotgun (WGS) entry which is preliminary data.</text>
</comment>
<sequence>MKVSPINVYAKRHLTQMQSSLLCVNRCTHNILLRCCCCLLCCCCCVQCAVHGKKTQPVGEHMVFWGGEWTPETCDAFFLDSQLDMQIRPLSISGVVQADPSLCSNPVQKISRYYKPGDVYY</sequence>
<protein>
    <submittedName>
        <fullName evidence="1">Uncharacterized protein</fullName>
    </submittedName>
</protein>
<proteinExistence type="predicted"/>